<feature type="transmembrane region" description="Helical" evidence="11">
    <location>
        <begin position="163"/>
        <end position="184"/>
    </location>
</feature>
<evidence type="ECO:0000256" key="5">
    <source>
        <dbReference type="ARBA" id="ARBA00022618"/>
    </source>
</evidence>
<keyword evidence="5 10" id="KW-0132">Cell division</keyword>
<dbReference type="PANTHER" id="PTHR47755">
    <property type="entry name" value="CELL DIVISION PROTEIN FTSX"/>
    <property type="match status" value="1"/>
</dbReference>
<gene>
    <name evidence="14" type="ORF">HMPREF9446_02592</name>
</gene>
<dbReference type="Proteomes" id="UP000003416">
    <property type="component" value="Unassembled WGS sequence"/>
</dbReference>
<organism evidence="14 15">
    <name type="scientific">Bacteroides fluxus YIT 12057</name>
    <dbReference type="NCBI Taxonomy" id="763034"/>
    <lineage>
        <taxon>Bacteria</taxon>
        <taxon>Pseudomonadati</taxon>
        <taxon>Bacteroidota</taxon>
        <taxon>Bacteroidia</taxon>
        <taxon>Bacteroidales</taxon>
        <taxon>Bacteroidaceae</taxon>
        <taxon>Bacteroides</taxon>
    </lineage>
</organism>
<comment type="caution">
    <text evidence="14">The sequence shown here is derived from an EMBL/GenBank/DDBJ whole genome shotgun (WGS) entry which is preliminary data.</text>
</comment>
<evidence type="ECO:0000256" key="8">
    <source>
        <dbReference type="ARBA" id="ARBA00023136"/>
    </source>
</evidence>
<dbReference type="RefSeq" id="WP_009125844.1">
    <property type="nucleotide sequence ID" value="NZ_GL882647.1"/>
</dbReference>
<evidence type="ECO:0000256" key="9">
    <source>
        <dbReference type="ARBA" id="ARBA00023306"/>
    </source>
</evidence>
<dbReference type="Pfam" id="PF02687">
    <property type="entry name" value="FtsX"/>
    <property type="match status" value="1"/>
</dbReference>
<keyword evidence="6 11" id="KW-0812">Transmembrane</keyword>
<reference evidence="14 15" key="1">
    <citation type="submission" date="2011-02" db="EMBL/GenBank/DDBJ databases">
        <authorList>
            <person name="Weinstock G."/>
            <person name="Sodergren E."/>
            <person name="Clifton S."/>
            <person name="Fulton L."/>
            <person name="Fulton B."/>
            <person name="Courtney L."/>
            <person name="Fronick C."/>
            <person name="Harrison M."/>
            <person name="Strong C."/>
            <person name="Farmer C."/>
            <person name="Delahaunty K."/>
            <person name="Markovic C."/>
            <person name="Hall O."/>
            <person name="Minx P."/>
            <person name="Tomlinson C."/>
            <person name="Mitreva M."/>
            <person name="Hou S."/>
            <person name="Chen J."/>
            <person name="Wollam A."/>
            <person name="Pepin K.H."/>
            <person name="Johnson M."/>
            <person name="Bhonagiri V."/>
            <person name="Zhang X."/>
            <person name="Suruliraj S."/>
            <person name="Warren W."/>
            <person name="Chinwalla A."/>
            <person name="Mardis E.R."/>
            <person name="Wilson R.K."/>
        </authorList>
    </citation>
    <scope>NUCLEOTIDE SEQUENCE [LARGE SCALE GENOMIC DNA]</scope>
    <source>
        <strain evidence="14 15">YIT 12057</strain>
    </source>
</reference>
<dbReference type="HOGENOM" id="CLU_073546_3_0_10"/>
<keyword evidence="7 11" id="KW-1133">Transmembrane helix</keyword>
<sequence>MKAKHHSVSYFDMQFITSSISTTLVLLLLGLVVFFVLAAHNLSIYVKENINFSILISDDMKESEILKLQKKLDKEAFVKETEYISKKQALREQTEAMGTDPQEFLGYNPFTASIEIKLHSDYANSDSIAKIEKLIKKNTNIQEVLYQKDLIDAINDNIRNISLMLLGLAVILTFISFALINNTIRLAIYSKRFLIHTMKLVGASWSFIRRPFLRRNFWIGVLSAAVADGVLWGAAYWLVSYEPDLIRVITPNVMLLVSVSVLVFGVLITWLCALLSINKYLKMKASTLYYI</sequence>
<feature type="domain" description="ABC3 transporter permease C-terminal" evidence="12">
    <location>
        <begin position="168"/>
        <end position="282"/>
    </location>
</feature>
<protein>
    <recommendedName>
        <fullName evidence="3 10">Cell division protein FtsX</fullName>
    </recommendedName>
</protein>
<keyword evidence="9 10" id="KW-0131">Cell cycle</keyword>
<evidence type="ECO:0000256" key="3">
    <source>
        <dbReference type="ARBA" id="ARBA00021907"/>
    </source>
</evidence>
<dbReference type="InterPro" id="IPR004513">
    <property type="entry name" value="FtsX"/>
</dbReference>
<dbReference type="InterPro" id="IPR040690">
    <property type="entry name" value="FtsX_ECD"/>
</dbReference>
<accession>F3PV18</accession>
<evidence type="ECO:0000313" key="15">
    <source>
        <dbReference type="Proteomes" id="UP000003416"/>
    </source>
</evidence>
<dbReference type="GeneID" id="86050090"/>
<evidence type="ECO:0000256" key="2">
    <source>
        <dbReference type="ARBA" id="ARBA00007379"/>
    </source>
</evidence>
<name>F3PV18_9BACE</name>
<feature type="transmembrane region" description="Helical" evidence="11">
    <location>
        <begin position="217"/>
        <end position="238"/>
    </location>
</feature>
<dbReference type="AlphaFoldDB" id="F3PV18"/>
<evidence type="ECO:0000256" key="11">
    <source>
        <dbReference type="SAM" id="Phobius"/>
    </source>
</evidence>
<dbReference type="Pfam" id="PF18075">
    <property type="entry name" value="FtsX_ECD"/>
    <property type="match status" value="1"/>
</dbReference>
<comment type="subcellular location">
    <subcellularLocation>
        <location evidence="1">Cell membrane</location>
        <topology evidence="1">Multi-pass membrane protein</topology>
    </subcellularLocation>
</comment>
<dbReference type="PANTHER" id="PTHR47755:SF1">
    <property type="entry name" value="CELL DIVISION PROTEIN FTSX"/>
    <property type="match status" value="1"/>
</dbReference>
<evidence type="ECO:0000313" key="14">
    <source>
        <dbReference type="EMBL" id="EGF55769.1"/>
    </source>
</evidence>
<feature type="domain" description="FtsX extracellular" evidence="13">
    <location>
        <begin position="52"/>
        <end position="144"/>
    </location>
</feature>
<dbReference type="PIRSF" id="PIRSF003097">
    <property type="entry name" value="FtsX"/>
    <property type="match status" value="1"/>
</dbReference>
<keyword evidence="15" id="KW-1185">Reference proteome</keyword>
<feature type="transmembrane region" description="Helical" evidence="11">
    <location>
        <begin position="253"/>
        <end position="277"/>
    </location>
</feature>
<evidence type="ECO:0000256" key="6">
    <source>
        <dbReference type="ARBA" id="ARBA00022692"/>
    </source>
</evidence>
<evidence type="ECO:0000256" key="7">
    <source>
        <dbReference type="ARBA" id="ARBA00022989"/>
    </source>
</evidence>
<keyword evidence="8 10" id="KW-0472">Membrane</keyword>
<dbReference type="GO" id="GO:0051301">
    <property type="term" value="P:cell division"/>
    <property type="evidence" value="ECO:0007669"/>
    <property type="project" value="UniProtKB-KW"/>
</dbReference>
<dbReference type="STRING" id="763034.HMPREF9446_02592"/>
<evidence type="ECO:0000259" key="12">
    <source>
        <dbReference type="Pfam" id="PF02687"/>
    </source>
</evidence>
<evidence type="ECO:0000256" key="4">
    <source>
        <dbReference type="ARBA" id="ARBA00022475"/>
    </source>
</evidence>
<dbReference type="InterPro" id="IPR003838">
    <property type="entry name" value="ABC3_permease_C"/>
</dbReference>
<comment type="similarity">
    <text evidence="2 10">Belongs to the ABC-4 integral membrane protein family. FtsX subfamily.</text>
</comment>
<evidence type="ECO:0000259" key="13">
    <source>
        <dbReference type="Pfam" id="PF18075"/>
    </source>
</evidence>
<dbReference type="Gene3D" id="3.30.70.3040">
    <property type="match status" value="1"/>
</dbReference>
<dbReference type="EMBL" id="AFBN01000050">
    <property type="protein sequence ID" value="EGF55769.1"/>
    <property type="molecule type" value="Genomic_DNA"/>
</dbReference>
<dbReference type="eggNOG" id="COG2177">
    <property type="taxonomic scope" value="Bacteria"/>
</dbReference>
<proteinExistence type="inferred from homology"/>
<dbReference type="GO" id="GO:0005886">
    <property type="term" value="C:plasma membrane"/>
    <property type="evidence" value="ECO:0007669"/>
    <property type="project" value="UniProtKB-SubCell"/>
</dbReference>
<evidence type="ECO:0000256" key="1">
    <source>
        <dbReference type="ARBA" id="ARBA00004651"/>
    </source>
</evidence>
<evidence type="ECO:0000256" key="10">
    <source>
        <dbReference type="PIRNR" id="PIRNR003097"/>
    </source>
</evidence>
<keyword evidence="4 10" id="KW-1003">Cell membrane</keyword>